<evidence type="ECO:0000256" key="1">
    <source>
        <dbReference type="SAM" id="MobiDB-lite"/>
    </source>
</evidence>
<organism evidence="2 3">
    <name type="scientific">Lithospermum erythrorhizon</name>
    <name type="common">Purple gromwell</name>
    <name type="synonym">Lithospermum officinale var. erythrorhizon</name>
    <dbReference type="NCBI Taxonomy" id="34254"/>
    <lineage>
        <taxon>Eukaryota</taxon>
        <taxon>Viridiplantae</taxon>
        <taxon>Streptophyta</taxon>
        <taxon>Embryophyta</taxon>
        <taxon>Tracheophyta</taxon>
        <taxon>Spermatophyta</taxon>
        <taxon>Magnoliopsida</taxon>
        <taxon>eudicotyledons</taxon>
        <taxon>Gunneridae</taxon>
        <taxon>Pentapetalae</taxon>
        <taxon>asterids</taxon>
        <taxon>lamiids</taxon>
        <taxon>Boraginales</taxon>
        <taxon>Boraginaceae</taxon>
        <taxon>Boraginoideae</taxon>
        <taxon>Lithospermeae</taxon>
        <taxon>Lithospermum</taxon>
    </lineage>
</organism>
<keyword evidence="3" id="KW-1185">Reference proteome</keyword>
<proteinExistence type="predicted"/>
<feature type="compositionally biased region" description="Low complexity" evidence="1">
    <location>
        <begin position="265"/>
        <end position="275"/>
    </location>
</feature>
<evidence type="ECO:0000313" key="3">
    <source>
        <dbReference type="Proteomes" id="UP001454036"/>
    </source>
</evidence>
<name>A0AAV3Q5A8_LITER</name>
<dbReference type="EMBL" id="BAABME010003564">
    <property type="protein sequence ID" value="GAA0159274.1"/>
    <property type="molecule type" value="Genomic_DNA"/>
</dbReference>
<dbReference type="Proteomes" id="UP001454036">
    <property type="component" value="Unassembled WGS sequence"/>
</dbReference>
<reference evidence="2 3" key="1">
    <citation type="submission" date="2024-01" db="EMBL/GenBank/DDBJ databases">
        <title>The complete chloroplast genome sequence of Lithospermum erythrorhizon: insights into the phylogenetic relationship among Boraginaceae species and the maternal lineages of purple gromwells.</title>
        <authorList>
            <person name="Okada T."/>
            <person name="Watanabe K."/>
        </authorList>
    </citation>
    <scope>NUCLEOTIDE SEQUENCE [LARGE SCALE GENOMIC DNA]</scope>
</reference>
<comment type="caution">
    <text evidence="2">The sequence shown here is derived from an EMBL/GenBank/DDBJ whole genome shotgun (WGS) entry which is preliminary data.</text>
</comment>
<sequence>MLCEAWMSRSVGNLPRKEDVSGGFRPRQRLGGAAGSVGARGAAGLVQDPAGGTILAVSAGADPRLKKVDSSPRPASKTIPTPRSSPIVAEPISSSLPPSVADLPRESPSPSLPEKRPSGGTVTQGKEKRARAASELSDPPKGGIPHPSFPSCDPLMTAGFFTTSSSLLLIYYRGVNTCAKDYKQSSEFEATLSASVDSFKKSPEFVDALGANVAYGAYSFVRNYKEKYPGLCSDYKEFQEDYNSSWFADLNLDAPSEDEEDKEAAPSSSDAAPKA</sequence>
<gene>
    <name evidence="2" type="ORF">LIER_16092</name>
</gene>
<feature type="region of interest" description="Disordered" evidence="1">
    <location>
        <begin position="57"/>
        <end position="149"/>
    </location>
</feature>
<evidence type="ECO:0000313" key="2">
    <source>
        <dbReference type="EMBL" id="GAA0159274.1"/>
    </source>
</evidence>
<dbReference type="AlphaFoldDB" id="A0AAV3Q5A8"/>
<accession>A0AAV3Q5A8</accession>
<feature type="region of interest" description="Disordered" evidence="1">
    <location>
        <begin position="14"/>
        <end position="38"/>
    </location>
</feature>
<feature type="region of interest" description="Disordered" evidence="1">
    <location>
        <begin position="254"/>
        <end position="275"/>
    </location>
</feature>
<protein>
    <submittedName>
        <fullName evidence="2">Uncharacterized protein</fullName>
    </submittedName>
</protein>